<keyword evidence="1" id="KW-1133">Transmembrane helix</keyword>
<feature type="transmembrane region" description="Helical" evidence="1">
    <location>
        <begin position="179"/>
        <end position="201"/>
    </location>
</feature>
<keyword evidence="3" id="KW-1185">Reference proteome</keyword>
<feature type="transmembrane region" description="Helical" evidence="1">
    <location>
        <begin position="487"/>
        <end position="508"/>
    </location>
</feature>
<feature type="transmembrane region" description="Helical" evidence="1">
    <location>
        <begin position="122"/>
        <end position="139"/>
    </location>
</feature>
<sequence length="526" mass="58212">MAAALAVDCIPLRPPSDGWEANYLLWIRVFITMFIVSIGLALQVHGLVTRNSISNIAALGISIGSAATYVAVSITSAALIKFPIPFGYVLMVGPYISIFAVFTVFTIGFPVLANSPELRTQLLSQGMIIATQGLVAVAYPIFSAVFIRLTGIQQTIFVLVMPMIKFITKQIIARTVTRIHEYVGPIVVLSVDVFNVYYIAICMQATTSMLTTAIIIVSDSFHVFLALRDIFRQKKVKNPNQDGRSVCAKTTNYLTDLKVSIESGFKASQTSAGLARRVRILSPFPLQLSVQSKALLDGLKPGKLQPSSLNQLSWRSVQSFPVEDSPSEAAIETHHNLAKVPTKVIAKRQVSPAHWITRARTKVFDINSFGWKSKRTLAPSAAMVAKALNHEAQETVVVSLRTLFHSEYVLLAEYIEFILPMLYSLYLAALYHLPVAAYYPHTASMTDAKLKATVVSIFIFSVIEFAAFVGLLVLLKRKFGYSPLHQLAFVLEMQFCTVQGHLIVWNFYILHLTLAHYGVDFNAPFQ</sequence>
<feature type="transmembrane region" description="Helical" evidence="1">
    <location>
        <begin position="86"/>
        <end position="110"/>
    </location>
</feature>
<evidence type="ECO:0000313" key="2">
    <source>
        <dbReference type="EMBL" id="KAL3656748.1"/>
    </source>
</evidence>
<reference evidence="2 3" key="1">
    <citation type="submission" date="2024-09" db="EMBL/GenBank/DDBJ databases">
        <title>Genome sequencing and assembly of Phytophthora oleae, isolate VK10A, causative agent of rot of olive drupes.</title>
        <authorList>
            <person name="Conti Taguali S."/>
            <person name="Riolo M."/>
            <person name="La Spada F."/>
            <person name="Cacciola S.O."/>
            <person name="Dionisio G."/>
        </authorList>
    </citation>
    <scope>NUCLEOTIDE SEQUENCE [LARGE SCALE GENOMIC DNA]</scope>
    <source>
        <strain evidence="2 3">VK10A</strain>
    </source>
</reference>
<protein>
    <submittedName>
        <fullName evidence="2">Uncharacterized protein</fullName>
    </submittedName>
</protein>
<evidence type="ECO:0000256" key="1">
    <source>
        <dbReference type="SAM" id="Phobius"/>
    </source>
</evidence>
<feature type="transmembrane region" description="Helical" evidence="1">
    <location>
        <begin position="207"/>
        <end position="227"/>
    </location>
</feature>
<keyword evidence="1" id="KW-0472">Membrane</keyword>
<dbReference type="Proteomes" id="UP001632037">
    <property type="component" value="Unassembled WGS sequence"/>
</dbReference>
<organism evidence="2 3">
    <name type="scientific">Phytophthora oleae</name>
    <dbReference type="NCBI Taxonomy" id="2107226"/>
    <lineage>
        <taxon>Eukaryota</taxon>
        <taxon>Sar</taxon>
        <taxon>Stramenopiles</taxon>
        <taxon>Oomycota</taxon>
        <taxon>Peronosporomycetes</taxon>
        <taxon>Peronosporales</taxon>
        <taxon>Peronosporaceae</taxon>
        <taxon>Phytophthora</taxon>
    </lineage>
</organism>
<keyword evidence="1" id="KW-0812">Transmembrane</keyword>
<gene>
    <name evidence="2" type="ORF">V7S43_018307</name>
</gene>
<feature type="transmembrane region" description="Helical" evidence="1">
    <location>
        <begin position="23"/>
        <end position="44"/>
    </location>
</feature>
<dbReference type="AlphaFoldDB" id="A0ABD3EQP4"/>
<proteinExistence type="predicted"/>
<accession>A0ABD3EQP4</accession>
<evidence type="ECO:0000313" key="3">
    <source>
        <dbReference type="Proteomes" id="UP001632037"/>
    </source>
</evidence>
<feature type="transmembrane region" description="Helical" evidence="1">
    <location>
        <begin position="408"/>
        <end position="433"/>
    </location>
</feature>
<dbReference type="EMBL" id="JBIMZQ010000074">
    <property type="protein sequence ID" value="KAL3656748.1"/>
    <property type="molecule type" value="Genomic_DNA"/>
</dbReference>
<name>A0ABD3EQP4_9STRA</name>
<comment type="caution">
    <text evidence="2">The sequence shown here is derived from an EMBL/GenBank/DDBJ whole genome shotgun (WGS) entry which is preliminary data.</text>
</comment>
<feature type="transmembrane region" description="Helical" evidence="1">
    <location>
        <begin position="453"/>
        <end position="475"/>
    </location>
</feature>
<feature type="transmembrane region" description="Helical" evidence="1">
    <location>
        <begin position="56"/>
        <end position="80"/>
    </location>
</feature>